<dbReference type="Gene3D" id="3.30.710.10">
    <property type="entry name" value="Potassium Channel Kv1.1, Chain A"/>
    <property type="match status" value="1"/>
</dbReference>
<dbReference type="InterPro" id="IPR000210">
    <property type="entry name" value="BTB/POZ_dom"/>
</dbReference>
<gene>
    <name evidence="3" type="ORF">JYZ213_LOCUS26193</name>
</gene>
<dbReference type="PANTHER" id="PTHR11145">
    <property type="entry name" value="BTB/POZ DOMAIN-CONTAINING ADAPTER FOR CUL3-MEDIATED RHOA DEGRADATION PROTEIN FAMILY MEMBER"/>
    <property type="match status" value="1"/>
</dbReference>
<dbReference type="InterPro" id="IPR003131">
    <property type="entry name" value="T1-type_BTB"/>
</dbReference>
<feature type="domain" description="BTB" evidence="1">
    <location>
        <begin position="27"/>
        <end position="97"/>
    </location>
</feature>
<dbReference type="InterPro" id="IPR011333">
    <property type="entry name" value="SKP1/BTB/POZ_sf"/>
</dbReference>
<dbReference type="Pfam" id="PF02214">
    <property type="entry name" value="BTB_2"/>
    <property type="match status" value="1"/>
</dbReference>
<protein>
    <submittedName>
        <fullName evidence="3">Uncharacterized protein</fullName>
    </submittedName>
</protein>
<dbReference type="InterPro" id="IPR006571">
    <property type="entry name" value="TLDc_dom"/>
</dbReference>
<dbReference type="PROSITE" id="PS51886">
    <property type="entry name" value="TLDC"/>
    <property type="match status" value="1"/>
</dbReference>
<dbReference type="SUPFAM" id="SSF54695">
    <property type="entry name" value="POZ domain"/>
    <property type="match status" value="1"/>
</dbReference>
<organism evidence="3 4">
    <name type="scientific">Adineta steineri</name>
    <dbReference type="NCBI Taxonomy" id="433720"/>
    <lineage>
        <taxon>Eukaryota</taxon>
        <taxon>Metazoa</taxon>
        <taxon>Spiralia</taxon>
        <taxon>Gnathifera</taxon>
        <taxon>Rotifera</taxon>
        <taxon>Eurotatoria</taxon>
        <taxon>Bdelloidea</taxon>
        <taxon>Adinetida</taxon>
        <taxon>Adinetidae</taxon>
        <taxon>Adineta</taxon>
    </lineage>
</organism>
<evidence type="ECO:0000259" key="2">
    <source>
        <dbReference type="PROSITE" id="PS51886"/>
    </source>
</evidence>
<evidence type="ECO:0000313" key="3">
    <source>
        <dbReference type="EMBL" id="CAF1188405.1"/>
    </source>
</evidence>
<dbReference type="EMBL" id="CAJNOG010000345">
    <property type="protein sequence ID" value="CAF1188405.1"/>
    <property type="molecule type" value="Genomic_DNA"/>
</dbReference>
<dbReference type="AlphaFoldDB" id="A0A814VFR7"/>
<dbReference type="Proteomes" id="UP000663845">
    <property type="component" value="Unassembled WGS sequence"/>
</dbReference>
<accession>A0A814VFR7</accession>
<dbReference type="SMART" id="SM00584">
    <property type="entry name" value="TLDc"/>
    <property type="match status" value="1"/>
</dbReference>
<sequence length="317" mass="36270">MINIQSGGTLIECAQALLQSDITTIKGKIILDVRGVKYTTSVNTLTRKKDTFFTALFSGRWELERDSNDNSIFIGRDGDLFKYILSYLRTDKIQINVMTDETLRRRLIIEADYFCLHNLVFILTEPDRKRQEEERLAIEKSFPNGTLLRLEHKVKLNEFYGKINQKWELIYKATRDGFGASAFHSCCNYRGPTMTIIQSNNNYIFGGYTSISWTSSGWYREDQAAFLFTLTNPHNIPPRKYNIQPARAAYAVCHADTKGPTFGNGHDMFVCDDTIANKPLNTISSDEGAQHELKLQGLADSVKNLNQLIVFHRTIRE</sequence>
<evidence type="ECO:0000313" key="4">
    <source>
        <dbReference type="Proteomes" id="UP000663845"/>
    </source>
</evidence>
<comment type="caution">
    <text evidence="3">The sequence shown here is derived from an EMBL/GenBank/DDBJ whole genome shotgun (WGS) entry which is preliminary data.</text>
</comment>
<name>A0A814VFR7_9BILA</name>
<evidence type="ECO:0000259" key="1">
    <source>
        <dbReference type="PROSITE" id="PS50097"/>
    </source>
</evidence>
<dbReference type="CDD" id="cd18316">
    <property type="entry name" value="BTB_POZ_KCTD-like"/>
    <property type="match status" value="1"/>
</dbReference>
<feature type="domain" description="TLDc" evidence="2">
    <location>
        <begin position="146"/>
        <end position="299"/>
    </location>
</feature>
<dbReference type="InterPro" id="IPR045068">
    <property type="entry name" value="BACURD1-3"/>
</dbReference>
<dbReference type="Pfam" id="PF07534">
    <property type="entry name" value="TLD"/>
    <property type="match status" value="1"/>
</dbReference>
<dbReference type="PANTHER" id="PTHR11145:SF8">
    <property type="entry name" value="RE57120P"/>
    <property type="match status" value="1"/>
</dbReference>
<dbReference type="PROSITE" id="PS50097">
    <property type="entry name" value="BTB"/>
    <property type="match status" value="1"/>
</dbReference>
<dbReference type="GO" id="GO:0051260">
    <property type="term" value="P:protein homooligomerization"/>
    <property type="evidence" value="ECO:0007669"/>
    <property type="project" value="InterPro"/>
</dbReference>
<dbReference type="SMART" id="SM00225">
    <property type="entry name" value="BTB"/>
    <property type="match status" value="1"/>
</dbReference>
<reference evidence="3" key="1">
    <citation type="submission" date="2021-02" db="EMBL/GenBank/DDBJ databases">
        <authorList>
            <person name="Nowell W R."/>
        </authorList>
    </citation>
    <scope>NUCLEOTIDE SEQUENCE</scope>
</reference>
<proteinExistence type="predicted"/>